<reference evidence="3 4" key="1">
    <citation type="submission" date="2018-05" db="EMBL/GenBank/DDBJ databases">
        <title>Draft genome sequence of Scytalidium lignicola DSM 105466, a ubiquitous saprotrophic fungus.</title>
        <authorList>
            <person name="Buettner E."/>
            <person name="Gebauer A.M."/>
            <person name="Hofrichter M."/>
            <person name="Liers C."/>
            <person name="Kellner H."/>
        </authorList>
    </citation>
    <scope>NUCLEOTIDE SEQUENCE [LARGE SCALE GENOMIC DNA]</scope>
    <source>
        <strain evidence="3 4">DSM 105466</strain>
    </source>
</reference>
<evidence type="ECO:0000259" key="2">
    <source>
        <dbReference type="Pfam" id="PF00171"/>
    </source>
</evidence>
<dbReference type="EMBL" id="NCSJ02000390">
    <property type="protein sequence ID" value="RFU24892.1"/>
    <property type="molecule type" value="Genomic_DNA"/>
</dbReference>
<feature type="non-terminal residue" evidence="3">
    <location>
        <position position="89"/>
    </location>
</feature>
<feature type="domain" description="Aldehyde dehydrogenase" evidence="2">
    <location>
        <begin position="31"/>
        <end position="84"/>
    </location>
</feature>
<dbReference type="SUPFAM" id="SSF53720">
    <property type="entry name" value="ALDH-like"/>
    <property type="match status" value="1"/>
</dbReference>
<dbReference type="Gene3D" id="3.40.605.10">
    <property type="entry name" value="Aldehyde Dehydrogenase, Chain A, domain 1"/>
    <property type="match status" value="1"/>
</dbReference>
<dbReference type="STRING" id="5539.A0A3E2GV49"/>
<dbReference type="GO" id="GO:0016491">
    <property type="term" value="F:oxidoreductase activity"/>
    <property type="evidence" value="ECO:0007669"/>
    <property type="project" value="InterPro"/>
</dbReference>
<dbReference type="InterPro" id="IPR016162">
    <property type="entry name" value="Ald_DH_N"/>
</dbReference>
<feature type="non-terminal residue" evidence="3">
    <location>
        <position position="1"/>
    </location>
</feature>
<name>A0A3E2GV49_SCYLI</name>
<dbReference type="OMA" id="CTCTIGS"/>
<evidence type="ECO:0000256" key="1">
    <source>
        <dbReference type="SAM" id="MobiDB-lite"/>
    </source>
</evidence>
<protein>
    <recommendedName>
        <fullName evidence="2">Aldehyde dehydrogenase domain-containing protein</fullName>
    </recommendedName>
</protein>
<evidence type="ECO:0000313" key="3">
    <source>
        <dbReference type="EMBL" id="RFU24892.1"/>
    </source>
</evidence>
<gene>
    <name evidence="3" type="ORF">B7463_g11442</name>
</gene>
<evidence type="ECO:0000313" key="4">
    <source>
        <dbReference type="Proteomes" id="UP000258309"/>
    </source>
</evidence>
<dbReference type="Proteomes" id="UP000258309">
    <property type="component" value="Unassembled WGS sequence"/>
</dbReference>
<dbReference type="OrthoDB" id="310895at2759"/>
<dbReference type="InterPro" id="IPR016161">
    <property type="entry name" value="Ald_DH/histidinol_DH"/>
</dbReference>
<sequence>MPSATNGSTVRIQFDTFSNIIDGKLTTTVQTRHGINPATKKSNPPVPNATKQDPDNAIQAARAAFIKWSQSTIEERKTALTELAPAALC</sequence>
<keyword evidence="4" id="KW-1185">Reference proteome</keyword>
<dbReference type="Pfam" id="PF00171">
    <property type="entry name" value="Aldedh"/>
    <property type="match status" value="1"/>
</dbReference>
<comment type="caution">
    <text evidence="3">The sequence shown here is derived from an EMBL/GenBank/DDBJ whole genome shotgun (WGS) entry which is preliminary data.</text>
</comment>
<dbReference type="AlphaFoldDB" id="A0A3E2GV49"/>
<accession>A0A3E2GV49</accession>
<organism evidence="3 4">
    <name type="scientific">Scytalidium lignicola</name>
    <name type="common">Hyphomycete</name>
    <dbReference type="NCBI Taxonomy" id="5539"/>
    <lineage>
        <taxon>Eukaryota</taxon>
        <taxon>Fungi</taxon>
        <taxon>Dikarya</taxon>
        <taxon>Ascomycota</taxon>
        <taxon>Pezizomycotina</taxon>
        <taxon>Leotiomycetes</taxon>
        <taxon>Leotiomycetes incertae sedis</taxon>
        <taxon>Scytalidium</taxon>
    </lineage>
</organism>
<dbReference type="InterPro" id="IPR015590">
    <property type="entry name" value="Aldehyde_DH_dom"/>
</dbReference>
<feature type="region of interest" description="Disordered" evidence="1">
    <location>
        <begin position="34"/>
        <end position="53"/>
    </location>
</feature>
<proteinExistence type="predicted"/>